<dbReference type="AlphaFoldDB" id="A0A699XL57"/>
<dbReference type="EMBL" id="BKCJ011842777">
    <property type="protein sequence ID" value="GFD57591.1"/>
    <property type="molecule type" value="Genomic_DNA"/>
</dbReference>
<proteinExistence type="predicted"/>
<evidence type="ECO:0000256" key="1">
    <source>
        <dbReference type="SAM" id="MobiDB-lite"/>
    </source>
</evidence>
<protein>
    <submittedName>
        <fullName evidence="2">Uncharacterized protein</fullName>
    </submittedName>
</protein>
<name>A0A699XL57_TANCI</name>
<comment type="caution">
    <text evidence="2">The sequence shown here is derived from an EMBL/GenBank/DDBJ whole genome shotgun (WGS) entry which is preliminary data.</text>
</comment>
<organism evidence="2">
    <name type="scientific">Tanacetum cinerariifolium</name>
    <name type="common">Dalmatian daisy</name>
    <name type="synonym">Chrysanthemum cinerariifolium</name>
    <dbReference type="NCBI Taxonomy" id="118510"/>
    <lineage>
        <taxon>Eukaryota</taxon>
        <taxon>Viridiplantae</taxon>
        <taxon>Streptophyta</taxon>
        <taxon>Embryophyta</taxon>
        <taxon>Tracheophyta</taxon>
        <taxon>Spermatophyta</taxon>
        <taxon>Magnoliopsida</taxon>
        <taxon>eudicotyledons</taxon>
        <taxon>Gunneridae</taxon>
        <taxon>Pentapetalae</taxon>
        <taxon>asterids</taxon>
        <taxon>campanulids</taxon>
        <taxon>Asterales</taxon>
        <taxon>Asteraceae</taxon>
        <taxon>Asteroideae</taxon>
        <taxon>Anthemideae</taxon>
        <taxon>Anthemidinae</taxon>
        <taxon>Tanacetum</taxon>
    </lineage>
</organism>
<evidence type="ECO:0000313" key="2">
    <source>
        <dbReference type="EMBL" id="GFD57591.1"/>
    </source>
</evidence>
<feature type="region of interest" description="Disordered" evidence="1">
    <location>
        <begin position="44"/>
        <end position="87"/>
    </location>
</feature>
<gene>
    <name evidence="2" type="ORF">Tci_929560</name>
</gene>
<sequence>PAAEVGGGRQCARRVGGRRGPANGRPGRVIGRRFPLVVVGAGAAARAGRAGERGGRGARANGLVGPDGAGRYGGQNSQSESRGGGRA</sequence>
<reference evidence="2" key="1">
    <citation type="journal article" date="2019" name="Sci. Rep.">
        <title>Draft genome of Tanacetum cinerariifolium, the natural source of mosquito coil.</title>
        <authorList>
            <person name="Yamashiro T."/>
            <person name="Shiraishi A."/>
            <person name="Satake H."/>
            <person name="Nakayama K."/>
        </authorList>
    </citation>
    <scope>NUCLEOTIDE SEQUENCE</scope>
</reference>
<feature type="compositionally biased region" description="Low complexity" evidence="1">
    <location>
        <begin position="20"/>
        <end position="29"/>
    </location>
</feature>
<feature type="non-terminal residue" evidence="2">
    <location>
        <position position="1"/>
    </location>
</feature>
<accession>A0A699XL57</accession>
<feature type="non-terminal residue" evidence="2">
    <location>
        <position position="87"/>
    </location>
</feature>
<feature type="region of interest" description="Disordered" evidence="1">
    <location>
        <begin position="1"/>
        <end position="29"/>
    </location>
</feature>